<dbReference type="InterPro" id="IPR019587">
    <property type="entry name" value="Polyketide_cyclase/dehydratase"/>
</dbReference>
<keyword evidence="3" id="KW-1185">Reference proteome</keyword>
<comment type="caution">
    <text evidence="2">The sequence shown here is derived from an EMBL/GenBank/DDBJ whole genome shotgun (WGS) entry which is preliminary data.</text>
</comment>
<organism evidence="2 3">
    <name type="scientific">Nocardiopsis alborubida</name>
    <dbReference type="NCBI Taxonomy" id="146802"/>
    <lineage>
        <taxon>Bacteria</taxon>
        <taxon>Bacillati</taxon>
        <taxon>Actinomycetota</taxon>
        <taxon>Actinomycetes</taxon>
        <taxon>Streptosporangiales</taxon>
        <taxon>Nocardiopsidaceae</taxon>
        <taxon>Nocardiopsis</taxon>
    </lineage>
</organism>
<gene>
    <name evidence="2" type="ORF">HGB44_05750</name>
</gene>
<name>A0A7X6RPG0_9ACTN</name>
<evidence type="ECO:0000313" key="2">
    <source>
        <dbReference type="EMBL" id="NKY97177.1"/>
    </source>
</evidence>
<dbReference type="SUPFAM" id="SSF55961">
    <property type="entry name" value="Bet v1-like"/>
    <property type="match status" value="2"/>
</dbReference>
<dbReference type="AlphaFoldDB" id="A0A7X6RPG0"/>
<dbReference type="Proteomes" id="UP000553209">
    <property type="component" value="Unassembled WGS sequence"/>
</dbReference>
<accession>A0A7X6RPG0</accession>
<evidence type="ECO:0000259" key="1">
    <source>
        <dbReference type="Pfam" id="PF03364"/>
    </source>
</evidence>
<proteinExistence type="predicted"/>
<reference evidence="2 3" key="1">
    <citation type="submission" date="2020-04" db="EMBL/GenBank/DDBJ databases">
        <title>MicrobeNet Type strains.</title>
        <authorList>
            <person name="Nicholson A.C."/>
        </authorList>
    </citation>
    <scope>NUCLEOTIDE SEQUENCE [LARGE SCALE GENOMIC DNA]</scope>
    <source>
        <strain evidence="2 3">ATCC 23612</strain>
    </source>
</reference>
<sequence length="315" mass="35097">MPLPQENGTREVEHTSVIQAPAEDVYRLIADVQDWPLIFPPSVHVEHESRSGQEEVIRIWATANGLPKTWTSRRRLDPRGMRVDFRQVVSSPPVASMGGAWTVEALAGGRSLVRLSHDYRALDQADLDWIDQAVDRNSESELDALKRSAEAGLGGNRTRLTFEDTVRAKGRAEDLYAFVNDAGLWRERLPHVARVVLTEDTPGLQTLEMDTRSQDGSVHTTESVRVCFPYERIVYKQLRVPPLMTLHTGAWSFTQEGEEAVVTSRHTVVINEARIGPLLGADKSLEDARDFVRSALGRNSLATMNLAKDHVESGG</sequence>
<evidence type="ECO:0000313" key="3">
    <source>
        <dbReference type="Proteomes" id="UP000553209"/>
    </source>
</evidence>
<protein>
    <submittedName>
        <fullName evidence="2">Cyclase</fullName>
    </submittedName>
</protein>
<feature type="domain" description="Coenzyme Q-binding protein COQ10 START" evidence="1">
    <location>
        <begin position="172"/>
        <end position="266"/>
    </location>
</feature>
<dbReference type="Pfam" id="PF03364">
    <property type="entry name" value="Polyketide_cyc"/>
    <property type="match status" value="1"/>
</dbReference>
<dbReference type="RefSeq" id="WP_061082456.1">
    <property type="nucleotide sequence ID" value="NZ_JAAXPG010000004.1"/>
</dbReference>
<dbReference type="EMBL" id="JAAXPG010000004">
    <property type="protein sequence ID" value="NKY97177.1"/>
    <property type="molecule type" value="Genomic_DNA"/>
</dbReference>
<dbReference type="InterPro" id="IPR005031">
    <property type="entry name" value="COQ10_START"/>
</dbReference>
<dbReference type="Pfam" id="PF10604">
    <property type="entry name" value="Polyketide_cyc2"/>
    <property type="match status" value="1"/>
</dbReference>
<dbReference type="InterPro" id="IPR023393">
    <property type="entry name" value="START-like_dom_sf"/>
</dbReference>
<dbReference type="Gene3D" id="3.30.530.20">
    <property type="match status" value="2"/>
</dbReference>
<dbReference type="CDD" id="cd08861">
    <property type="entry name" value="OtcD1_ARO-CYC_like"/>
    <property type="match status" value="2"/>
</dbReference>